<dbReference type="InterPro" id="IPR011009">
    <property type="entry name" value="Kinase-like_dom_sf"/>
</dbReference>
<accession>A0A5D3C9H4</accession>
<dbReference type="Proteomes" id="UP000321947">
    <property type="component" value="Unassembled WGS sequence"/>
</dbReference>
<dbReference type="Gene3D" id="1.10.510.10">
    <property type="entry name" value="Transferase(Phosphotransferase) domain 1"/>
    <property type="match status" value="1"/>
</dbReference>
<dbReference type="EMBL" id="SSTD01012952">
    <property type="protein sequence ID" value="TYK07980.1"/>
    <property type="molecule type" value="Genomic_DNA"/>
</dbReference>
<feature type="compositionally biased region" description="Basic and acidic residues" evidence="1">
    <location>
        <begin position="213"/>
        <end position="224"/>
    </location>
</feature>
<dbReference type="SUPFAM" id="SSF56112">
    <property type="entry name" value="Protein kinase-like (PK-like)"/>
    <property type="match status" value="1"/>
</dbReference>
<proteinExistence type="predicted"/>
<evidence type="ECO:0000313" key="3">
    <source>
        <dbReference type="EMBL" id="TYK07980.1"/>
    </source>
</evidence>
<protein>
    <submittedName>
        <fullName evidence="3">CACTA en-spm transposon protein</fullName>
    </submittedName>
</protein>
<comment type="caution">
    <text evidence="3">The sequence shown here is derived from an EMBL/GenBank/DDBJ whole genome shotgun (WGS) entry which is preliminary data.</text>
</comment>
<evidence type="ECO:0000313" key="2">
    <source>
        <dbReference type="EMBL" id="KAA0048278.1"/>
    </source>
</evidence>
<reference evidence="4 5" key="1">
    <citation type="submission" date="2019-08" db="EMBL/GenBank/DDBJ databases">
        <title>Draft genome sequences of two oriental melons (Cucumis melo L. var makuwa).</title>
        <authorList>
            <person name="Kwon S.-Y."/>
        </authorList>
    </citation>
    <scope>NUCLEOTIDE SEQUENCE [LARGE SCALE GENOMIC DNA]</scope>
    <source>
        <strain evidence="5">cv. Chang Bougi</strain>
        <strain evidence="4">cv. SW 3</strain>
        <tissue evidence="3">Leaf</tissue>
    </source>
</reference>
<dbReference type="STRING" id="1194695.A0A5D3C9H4"/>
<dbReference type="Proteomes" id="UP000321393">
    <property type="component" value="Unassembled WGS sequence"/>
</dbReference>
<organism evidence="3 5">
    <name type="scientific">Cucumis melo var. makuwa</name>
    <name type="common">Oriental melon</name>
    <dbReference type="NCBI Taxonomy" id="1194695"/>
    <lineage>
        <taxon>Eukaryota</taxon>
        <taxon>Viridiplantae</taxon>
        <taxon>Streptophyta</taxon>
        <taxon>Embryophyta</taxon>
        <taxon>Tracheophyta</taxon>
        <taxon>Spermatophyta</taxon>
        <taxon>Magnoliopsida</taxon>
        <taxon>eudicotyledons</taxon>
        <taxon>Gunneridae</taxon>
        <taxon>Pentapetalae</taxon>
        <taxon>rosids</taxon>
        <taxon>fabids</taxon>
        <taxon>Cucurbitales</taxon>
        <taxon>Cucurbitaceae</taxon>
        <taxon>Benincaseae</taxon>
        <taxon>Cucumis</taxon>
    </lineage>
</organism>
<dbReference type="EMBL" id="SSTE01012982">
    <property type="protein sequence ID" value="KAA0048278.1"/>
    <property type="molecule type" value="Genomic_DNA"/>
</dbReference>
<feature type="compositionally biased region" description="Polar residues" evidence="1">
    <location>
        <begin position="196"/>
        <end position="212"/>
    </location>
</feature>
<sequence>MNNNEESRNMSFPNGFDKTNALFDFDADAFNNMGGTSLVGDMSDAFQPSSSTLGKRKHSMNLKLERDVKENGKIPISIAQGWDKSISSHIVCFSCTINMLTQDTFPTYFLKWANVTLEYIELVNGDFIDPTLARFVEHRMLGTWKEFRGENHHHFKKFNDPKQACANPPSRLALPLRSLRYSIKQSMMKRAARAKQPNNYSSGSKSFLQQQHELTEKQGLDWRPRPKSRKTVDNSSSSSYEEAVQAREVIELKAHLDNAHECIAQHTQAMKKIGRRRETGIHSAYTAVEVVPGGEYDGKMVDVWSCATLYVMLVAAYPFDDSNDFENSEKTIKRIMGDHYKIVDHIHLS</sequence>
<evidence type="ECO:0000313" key="5">
    <source>
        <dbReference type="Proteomes" id="UP000321947"/>
    </source>
</evidence>
<evidence type="ECO:0000313" key="4">
    <source>
        <dbReference type="Proteomes" id="UP000321393"/>
    </source>
</evidence>
<gene>
    <name evidence="3" type="ORF">E5676_scaffold265G001140</name>
    <name evidence="2" type="ORF">E6C27_scaffold63G002030</name>
</gene>
<evidence type="ECO:0000256" key="1">
    <source>
        <dbReference type="SAM" id="MobiDB-lite"/>
    </source>
</evidence>
<dbReference type="AlphaFoldDB" id="A0A5D3C9H4"/>
<name>A0A5D3C9H4_CUCMM</name>
<feature type="region of interest" description="Disordered" evidence="1">
    <location>
        <begin position="187"/>
        <end position="240"/>
    </location>
</feature>